<dbReference type="EMBL" id="JBDXSU010000002">
    <property type="protein sequence ID" value="MFB5189128.1"/>
    <property type="molecule type" value="Genomic_DNA"/>
</dbReference>
<accession>A0ABV5AA48</accession>
<comment type="caution">
    <text evidence="9">The sequence shown here is derived from an EMBL/GenBank/DDBJ whole genome shotgun (WGS) entry which is preliminary data.</text>
</comment>
<evidence type="ECO:0000313" key="10">
    <source>
        <dbReference type="Proteomes" id="UP001579974"/>
    </source>
</evidence>
<feature type="transmembrane region" description="Helical" evidence="7">
    <location>
        <begin position="96"/>
        <end position="119"/>
    </location>
</feature>
<evidence type="ECO:0000256" key="3">
    <source>
        <dbReference type="ARBA" id="ARBA00022475"/>
    </source>
</evidence>
<keyword evidence="5 7" id="KW-1133">Transmembrane helix</keyword>
<keyword evidence="4 7" id="KW-0812">Transmembrane</keyword>
<gene>
    <name evidence="9" type="ORF">KKP3000_002127</name>
</gene>
<dbReference type="PANTHER" id="PTHR43744">
    <property type="entry name" value="ABC TRANSPORTER PERMEASE PROTEIN MG189-RELATED-RELATED"/>
    <property type="match status" value="1"/>
</dbReference>
<feature type="transmembrane region" description="Helical" evidence="7">
    <location>
        <begin position="36"/>
        <end position="57"/>
    </location>
</feature>
<keyword evidence="10" id="KW-1185">Reference proteome</keyword>
<evidence type="ECO:0000259" key="8">
    <source>
        <dbReference type="PROSITE" id="PS50928"/>
    </source>
</evidence>
<dbReference type="PANTHER" id="PTHR43744:SF2">
    <property type="entry name" value="ARABINOOLIGOSACCHARIDES TRANSPORT SYSTEM PERMEASE PROTEIN ARAQ"/>
    <property type="match status" value="1"/>
</dbReference>
<evidence type="ECO:0000313" key="9">
    <source>
        <dbReference type="EMBL" id="MFB5189128.1"/>
    </source>
</evidence>
<dbReference type="InterPro" id="IPR035906">
    <property type="entry name" value="MetI-like_sf"/>
</dbReference>
<dbReference type="CDD" id="cd06261">
    <property type="entry name" value="TM_PBP2"/>
    <property type="match status" value="1"/>
</dbReference>
<feature type="domain" description="ABC transmembrane type-1" evidence="8">
    <location>
        <begin position="96"/>
        <end position="286"/>
    </location>
</feature>
<feature type="transmembrane region" description="Helical" evidence="7">
    <location>
        <begin position="211"/>
        <end position="229"/>
    </location>
</feature>
<evidence type="ECO:0000256" key="5">
    <source>
        <dbReference type="ARBA" id="ARBA00022989"/>
    </source>
</evidence>
<dbReference type="Gene3D" id="1.10.3720.10">
    <property type="entry name" value="MetI-like"/>
    <property type="match status" value="1"/>
</dbReference>
<evidence type="ECO:0000256" key="7">
    <source>
        <dbReference type="RuleBase" id="RU363032"/>
    </source>
</evidence>
<evidence type="ECO:0000256" key="4">
    <source>
        <dbReference type="ARBA" id="ARBA00022692"/>
    </source>
</evidence>
<evidence type="ECO:0000256" key="2">
    <source>
        <dbReference type="ARBA" id="ARBA00022448"/>
    </source>
</evidence>
<dbReference type="Proteomes" id="UP001579974">
    <property type="component" value="Unassembled WGS sequence"/>
</dbReference>
<sequence>MAMAQSDQFESRQPSSVEEIRKLDRSYFVKRMVGRVIVYAILIFLTMVCLLPFYSMIISATHSNSDIATKLLLLPGGQLLANYHRLMQTVNVWRGFGNSIVIAVSSTVLSLYFSALTAYGFAKYRFKGSKLLFGSVLASMMVPGQLGIIGFFQLMHGFHMLNTYWPLILPSIANAFGVFFLKQICDESITDELIEAARIDGASEVRIFHRLALPLLMPGMSALAIFFFIGNWNSFLNPLIILFDNNLQPLPVMIAMTQGSNFTDYGAQYVGVAISVVPIIIVFAILSKRIIGGLSVGSLKG</sequence>
<evidence type="ECO:0000256" key="1">
    <source>
        <dbReference type="ARBA" id="ARBA00004651"/>
    </source>
</evidence>
<dbReference type="RefSeq" id="WP_275472727.1">
    <property type="nucleotide sequence ID" value="NZ_CP162940.1"/>
</dbReference>
<feature type="transmembrane region" description="Helical" evidence="7">
    <location>
        <begin position="164"/>
        <end position="181"/>
    </location>
</feature>
<proteinExistence type="inferred from homology"/>
<dbReference type="SUPFAM" id="SSF161098">
    <property type="entry name" value="MetI-like"/>
    <property type="match status" value="1"/>
</dbReference>
<keyword evidence="6 7" id="KW-0472">Membrane</keyword>
<evidence type="ECO:0000256" key="6">
    <source>
        <dbReference type="ARBA" id="ARBA00023136"/>
    </source>
</evidence>
<name>A0ABV5AA48_9BACL</name>
<feature type="transmembrane region" description="Helical" evidence="7">
    <location>
        <begin position="131"/>
        <end position="152"/>
    </location>
</feature>
<comment type="similarity">
    <text evidence="7">Belongs to the binding-protein-dependent transport system permease family.</text>
</comment>
<dbReference type="PROSITE" id="PS50928">
    <property type="entry name" value="ABC_TM1"/>
    <property type="match status" value="1"/>
</dbReference>
<protein>
    <submittedName>
        <fullName evidence="9">Carbohydrate ABC transporter permease</fullName>
    </submittedName>
</protein>
<organism evidence="9 10">
    <name type="scientific">Alicyclobacillus fastidiosus</name>
    <dbReference type="NCBI Taxonomy" id="392011"/>
    <lineage>
        <taxon>Bacteria</taxon>
        <taxon>Bacillati</taxon>
        <taxon>Bacillota</taxon>
        <taxon>Bacilli</taxon>
        <taxon>Bacillales</taxon>
        <taxon>Alicyclobacillaceae</taxon>
        <taxon>Alicyclobacillus</taxon>
    </lineage>
</organism>
<dbReference type="Pfam" id="PF00528">
    <property type="entry name" value="BPD_transp_1"/>
    <property type="match status" value="1"/>
</dbReference>
<keyword evidence="3" id="KW-1003">Cell membrane</keyword>
<feature type="transmembrane region" description="Helical" evidence="7">
    <location>
        <begin position="266"/>
        <end position="286"/>
    </location>
</feature>
<keyword evidence="2 7" id="KW-0813">Transport</keyword>
<reference evidence="9 10" key="1">
    <citation type="journal article" date="2024" name="Int. J. Mol. Sci.">
        <title>Exploration of Alicyclobacillus spp. Genome in Search of Antibiotic Resistance.</title>
        <authorList>
            <person name="Bucka-Kolendo J."/>
            <person name="Kiousi D.E."/>
            <person name="Dekowska A."/>
            <person name="Mikolajczuk-Szczyrba A."/>
            <person name="Karadedos D.M."/>
            <person name="Michael P."/>
            <person name="Galanis A."/>
            <person name="Sokolowska B."/>
        </authorList>
    </citation>
    <scope>NUCLEOTIDE SEQUENCE [LARGE SCALE GENOMIC DNA]</scope>
    <source>
        <strain evidence="9 10">KKP 3000</strain>
    </source>
</reference>
<dbReference type="InterPro" id="IPR000515">
    <property type="entry name" value="MetI-like"/>
</dbReference>
<comment type="subcellular location">
    <subcellularLocation>
        <location evidence="1 7">Cell membrane</location>
        <topology evidence="1 7">Multi-pass membrane protein</topology>
    </subcellularLocation>
</comment>